<feature type="chain" id="PRO_5017315174" description="Spore coat protein U domain-containing protein" evidence="1">
    <location>
        <begin position="20"/>
        <end position="137"/>
    </location>
</feature>
<name>A0A3A8FFJ4_9GAMM</name>
<accession>A0A3A8FFJ4</accession>
<organism evidence="2 3">
    <name type="scientific">Acinetobacter rongchengensis</name>
    <dbReference type="NCBI Taxonomy" id="2419601"/>
    <lineage>
        <taxon>Bacteria</taxon>
        <taxon>Pseudomonadati</taxon>
        <taxon>Pseudomonadota</taxon>
        <taxon>Gammaproteobacteria</taxon>
        <taxon>Moraxellales</taxon>
        <taxon>Moraxellaceae</taxon>
        <taxon>Acinetobacter</taxon>
    </lineage>
</organism>
<dbReference type="EMBL" id="RAXT01000005">
    <property type="protein sequence ID" value="RKG39523.1"/>
    <property type="molecule type" value="Genomic_DNA"/>
</dbReference>
<protein>
    <recommendedName>
        <fullName evidence="4">Spore coat protein U domain-containing protein</fullName>
    </recommendedName>
</protein>
<sequence length="137" mass="15232">MKTFLLMLTMLSVATSAYAHQCSMGDVSETYMRLGSYYKSQTATSFSVHCDQSYSIRFSSLNLSSANGDSYVSNGNYRLRTRMSITGANANLWNVPLSAQASNQGHKYVVAVQLEDQPSIRVPAGKYRDVIFVNLMF</sequence>
<evidence type="ECO:0008006" key="4">
    <source>
        <dbReference type="Google" id="ProtNLM"/>
    </source>
</evidence>
<proteinExistence type="predicted"/>
<dbReference type="Proteomes" id="UP000280405">
    <property type="component" value="Unassembled WGS sequence"/>
</dbReference>
<dbReference type="AlphaFoldDB" id="A0A3A8FFJ4"/>
<dbReference type="OrthoDB" id="6711823at2"/>
<dbReference type="RefSeq" id="WP_120383200.1">
    <property type="nucleotide sequence ID" value="NZ_RAXT01000005.1"/>
</dbReference>
<evidence type="ECO:0000256" key="1">
    <source>
        <dbReference type="SAM" id="SignalP"/>
    </source>
</evidence>
<evidence type="ECO:0000313" key="3">
    <source>
        <dbReference type="Proteomes" id="UP000280405"/>
    </source>
</evidence>
<reference evidence="2 3" key="1">
    <citation type="submission" date="2018-09" db="EMBL/GenBank/DDBJ databases">
        <title>The draft genome of Acinetobacter spp. strains.</title>
        <authorList>
            <person name="Qin J."/>
            <person name="Feng Y."/>
            <person name="Zong Z."/>
        </authorList>
    </citation>
    <scope>NUCLEOTIDE SEQUENCE [LARGE SCALE GENOMIC DNA]</scope>
    <source>
        <strain evidence="2 3">WCHAc060115</strain>
    </source>
</reference>
<keyword evidence="3" id="KW-1185">Reference proteome</keyword>
<comment type="caution">
    <text evidence="2">The sequence shown here is derived from an EMBL/GenBank/DDBJ whole genome shotgun (WGS) entry which is preliminary data.</text>
</comment>
<feature type="signal peptide" evidence="1">
    <location>
        <begin position="1"/>
        <end position="19"/>
    </location>
</feature>
<keyword evidence="1" id="KW-0732">Signal</keyword>
<evidence type="ECO:0000313" key="2">
    <source>
        <dbReference type="EMBL" id="RKG39523.1"/>
    </source>
</evidence>
<gene>
    <name evidence="2" type="ORF">D7V20_04855</name>
</gene>